<dbReference type="AlphaFoldDB" id="A0A7G8BC92"/>
<proteinExistence type="predicted"/>
<organism evidence="2 3">
    <name type="scientific">Alloacidobacterium dinghuense</name>
    <dbReference type="NCBI Taxonomy" id="2763107"/>
    <lineage>
        <taxon>Bacteria</taxon>
        <taxon>Pseudomonadati</taxon>
        <taxon>Acidobacteriota</taxon>
        <taxon>Terriglobia</taxon>
        <taxon>Terriglobales</taxon>
        <taxon>Acidobacteriaceae</taxon>
        <taxon>Alloacidobacterium</taxon>
    </lineage>
</organism>
<dbReference type="RefSeq" id="WP_186739826.1">
    <property type="nucleotide sequence ID" value="NZ_CP060394.1"/>
</dbReference>
<dbReference type="InterPro" id="IPR007372">
    <property type="entry name" value="Lipid/polyisoprenoid-bd_YceI"/>
</dbReference>
<dbReference type="PANTHER" id="PTHR34406">
    <property type="entry name" value="PROTEIN YCEI"/>
    <property type="match status" value="1"/>
</dbReference>
<dbReference type="SMART" id="SM00867">
    <property type="entry name" value="YceI"/>
    <property type="match status" value="1"/>
</dbReference>
<dbReference type="PANTHER" id="PTHR34406:SF1">
    <property type="entry name" value="PROTEIN YCEI"/>
    <property type="match status" value="1"/>
</dbReference>
<evidence type="ECO:0000259" key="1">
    <source>
        <dbReference type="SMART" id="SM00867"/>
    </source>
</evidence>
<sequence>MREVSTEAANHPHVVAGLYTIDSRASRFTVRAFATGFLAKLGHSPTIGIHDFSGGMSFNPEKVEAGSFYLVIKTASLSVQDDISDKDRREIERLMHKEVLETEKFPEIRYAAAVIGVTKMSEMLYSASLNGDLTLHGITRSQPITSRVTLLGNMLRASGDFSLDQTDYGTNLVSVAGGALKLKDRLMFSFEIVARKQE</sequence>
<accession>A0A7G8BC92</accession>
<evidence type="ECO:0000313" key="3">
    <source>
        <dbReference type="Proteomes" id="UP000515312"/>
    </source>
</evidence>
<dbReference type="Proteomes" id="UP000515312">
    <property type="component" value="Chromosome"/>
</dbReference>
<evidence type="ECO:0000313" key="2">
    <source>
        <dbReference type="EMBL" id="QNI30162.1"/>
    </source>
</evidence>
<reference evidence="2 3" key="1">
    <citation type="submission" date="2020-08" db="EMBL/GenBank/DDBJ databases">
        <title>Edaphobacter telluris sp. nov. and Acidobacterium dinghuensis sp. nov., two acidobacteria isolated from forest soil.</title>
        <authorList>
            <person name="Fu J."/>
            <person name="Qiu L."/>
        </authorList>
    </citation>
    <scope>NUCLEOTIDE SEQUENCE [LARGE SCALE GENOMIC DNA]</scope>
    <source>
        <strain evidence="2">4Y35</strain>
    </source>
</reference>
<dbReference type="Pfam" id="PF04264">
    <property type="entry name" value="YceI"/>
    <property type="match status" value="1"/>
</dbReference>
<dbReference type="KEGG" id="adin:H7849_13255"/>
<dbReference type="SUPFAM" id="SSF101874">
    <property type="entry name" value="YceI-like"/>
    <property type="match status" value="1"/>
</dbReference>
<dbReference type="EMBL" id="CP060394">
    <property type="protein sequence ID" value="QNI30162.1"/>
    <property type="molecule type" value="Genomic_DNA"/>
</dbReference>
<gene>
    <name evidence="2" type="ORF">H7849_13255</name>
</gene>
<dbReference type="InterPro" id="IPR036761">
    <property type="entry name" value="TTHA0802/YceI-like_sf"/>
</dbReference>
<protein>
    <submittedName>
        <fullName evidence="2">YceI family protein</fullName>
    </submittedName>
</protein>
<keyword evidence="3" id="KW-1185">Reference proteome</keyword>
<dbReference type="Gene3D" id="2.40.128.110">
    <property type="entry name" value="Lipid/polyisoprenoid-binding, YceI-like"/>
    <property type="match status" value="1"/>
</dbReference>
<name>A0A7G8BC92_9BACT</name>
<feature type="domain" description="Lipid/polyisoprenoid-binding YceI-like" evidence="1">
    <location>
        <begin position="18"/>
        <end position="195"/>
    </location>
</feature>